<dbReference type="FunFam" id="3.40.50.300:FF:002997">
    <property type="entry name" value="Sulfotransferase"/>
    <property type="match status" value="1"/>
</dbReference>
<dbReference type="GO" id="GO:0008467">
    <property type="term" value="F:[heparan sulfate]-glucosamine 3-sulfotransferase activity"/>
    <property type="evidence" value="ECO:0007669"/>
    <property type="project" value="TreeGrafter"/>
</dbReference>
<dbReference type="OMA" id="DPTPSCQ"/>
<organism evidence="8 9">
    <name type="scientific">Exaiptasia diaphana</name>
    <name type="common">Tropical sea anemone</name>
    <name type="synonym">Aiptasia pulchella</name>
    <dbReference type="NCBI Taxonomy" id="2652724"/>
    <lineage>
        <taxon>Eukaryota</taxon>
        <taxon>Metazoa</taxon>
        <taxon>Cnidaria</taxon>
        <taxon>Anthozoa</taxon>
        <taxon>Hexacorallia</taxon>
        <taxon>Actiniaria</taxon>
        <taxon>Aiptasiidae</taxon>
        <taxon>Exaiptasia</taxon>
    </lineage>
</organism>
<evidence type="ECO:0000256" key="6">
    <source>
        <dbReference type="SAM" id="Phobius"/>
    </source>
</evidence>
<dbReference type="KEGG" id="epa:110254634"/>
<feature type="domain" description="Sulfotransferase" evidence="7">
    <location>
        <begin position="70"/>
        <end position="312"/>
    </location>
</feature>
<evidence type="ECO:0000256" key="2">
    <source>
        <dbReference type="ARBA" id="ARBA00023180"/>
    </source>
</evidence>
<dbReference type="RefSeq" id="XP_028519668.1">
    <property type="nucleotide sequence ID" value="XM_028663867.1"/>
</dbReference>
<dbReference type="SUPFAM" id="SSF52540">
    <property type="entry name" value="P-loop containing nucleoside triphosphate hydrolases"/>
    <property type="match status" value="1"/>
</dbReference>
<dbReference type="PANTHER" id="PTHR10605:SF72">
    <property type="entry name" value="HEPARAN SULFATE 3-O SULFOTRANSFERASE-B, ISOFORM A"/>
    <property type="match status" value="1"/>
</dbReference>
<feature type="disulfide bond" evidence="5">
    <location>
        <begin position="271"/>
        <end position="285"/>
    </location>
</feature>
<dbReference type="AlphaFoldDB" id="A0A913YBQ0"/>
<sequence length="328" mass="37948">MSLGFHNKKLFIVAIVTCALMLIFLYGFNFHYKGFQVPKPPPYKKMEIKNDNNKTIQFPNSSTKVKMLPNAIIIGVRKGGTRALLRGLALHPNIHTATKEIHFFDRDQNYAKGIEWYRSMMPQVSSAPGQIVMEKSPSYFVTPGVPERIYKMSRTVKLLVIVRNPTKRAISDYTQLKVKNSKLPSFEKYITSDENESVLDSDNRIVQCGLYGNHLKRWLLYFPISQIHFVSGEALINHPAQELKKVEKFLKLKPGIHEKDFVYNKTKGFPCFRRTSSNAHLIFSCLGATKGRVHPKVRQDIIDALNEFYEPHNKLLYRMVTRDFHWNN</sequence>
<dbReference type="EnsemblMetazoa" id="XM_028663867.1">
    <property type="protein sequence ID" value="XP_028519668.1"/>
    <property type="gene ID" value="LOC110254634"/>
</dbReference>
<feature type="binding site" evidence="4">
    <location>
        <begin position="290"/>
        <end position="294"/>
    </location>
    <ligand>
        <name>3'-phosphoadenylyl sulfate</name>
        <dbReference type="ChEBI" id="CHEBI:58339"/>
    </ligand>
</feature>
<evidence type="ECO:0000259" key="7">
    <source>
        <dbReference type="Pfam" id="PF00685"/>
    </source>
</evidence>
<dbReference type="InterPro" id="IPR000863">
    <property type="entry name" value="Sulfotransferase_dom"/>
</dbReference>
<keyword evidence="2" id="KW-0325">Glycoprotein</keyword>
<dbReference type="Proteomes" id="UP000887567">
    <property type="component" value="Unplaced"/>
</dbReference>
<dbReference type="EnsemblMetazoa" id="XM_021061646.2">
    <property type="protein sequence ID" value="XP_020917305.1"/>
    <property type="gene ID" value="LOC110254634"/>
</dbReference>
<name>A0A913YBQ0_EXADI</name>
<dbReference type="EnsemblMetazoa" id="XM_021061645.2">
    <property type="protein sequence ID" value="XP_020917304.1"/>
    <property type="gene ID" value="LOC110254634"/>
</dbReference>
<feature type="active site" description="For sulfotransferase activity" evidence="3">
    <location>
        <position position="78"/>
    </location>
</feature>
<keyword evidence="1" id="KW-0808">Transferase</keyword>
<reference evidence="8" key="1">
    <citation type="submission" date="2022-11" db="UniProtKB">
        <authorList>
            <consortium name="EnsemblMetazoa"/>
        </authorList>
    </citation>
    <scope>IDENTIFICATION</scope>
</reference>
<keyword evidence="5" id="KW-1015">Disulfide bond</keyword>
<dbReference type="GeneID" id="110254634"/>
<dbReference type="PANTHER" id="PTHR10605">
    <property type="entry name" value="HEPARAN SULFATE SULFOTRANSFERASE"/>
    <property type="match status" value="1"/>
</dbReference>
<feature type="binding site" evidence="4">
    <location>
        <position position="171"/>
    </location>
    <ligand>
        <name>3'-phosphoadenylyl sulfate</name>
        <dbReference type="ChEBI" id="CHEBI:58339"/>
    </ligand>
</feature>
<feature type="binding site" evidence="4">
    <location>
        <position position="163"/>
    </location>
    <ligand>
        <name>3'-phosphoadenylyl sulfate</name>
        <dbReference type="ChEBI" id="CHEBI:58339"/>
    </ligand>
</feature>
<protein>
    <recommendedName>
        <fullName evidence="7">Sulfotransferase domain-containing protein</fullName>
    </recommendedName>
</protein>
<evidence type="ECO:0000256" key="4">
    <source>
        <dbReference type="PIRSR" id="PIRSR637359-2"/>
    </source>
</evidence>
<accession>A0A913YBQ0</accession>
<keyword evidence="6" id="KW-0472">Membrane</keyword>
<dbReference type="OrthoDB" id="411451at2759"/>
<feature type="binding site" evidence="4">
    <location>
        <begin position="78"/>
        <end position="82"/>
    </location>
    <ligand>
        <name>3'-phosphoadenylyl sulfate</name>
        <dbReference type="ChEBI" id="CHEBI:58339"/>
    </ligand>
</feature>
<feature type="transmembrane region" description="Helical" evidence="6">
    <location>
        <begin position="12"/>
        <end position="32"/>
    </location>
</feature>
<dbReference type="Pfam" id="PF00685">
    <property type="entry name" value="Sulfotransfer_1"/>
    <property type="match status" value="1"/>
</dbReference>
<dbReference type="InterPro" id="IPR027417">
    <property type="entry name" value="P-loop_NTPase"/>
</dbReference>
<keyword evidence="6" id="KW-0812">Transmembrane</keyword>
<dbReference type="InterPro" id="IPR037359">
    <property type="entry name" value="NST/OST"/>
</dbReference>
<evidence type="ECO:0000256" key="5">
    <source>
        <dbReference type="PIRSR" id="PIRSR637359-3"/>
    </source>
</evidence>
<keyword evidence="9" id="KW-1185">Reference proteome</keyword>
<evidence type="ECO:0000256" key="1">
    <source>
        <dbReference type="ARBA" id="ARBA00022679"/>
    </source>
</evidence>
<dbReference type="Gene3D" id="3.40.50.300">
    <property type="entry name" value="P-loop containing nucleotide triphosphate hydrolases"/>
    <property type="match status" value="1"/>
</dbReference>
<dbReference type="RefSeq" id="XP_020917305.1">
    <property type="nucleotide sequence ID" value="XM_021061646.2"/>
</dbReference>
<proteinExistence type="predicted"/>
<evidence type="ECO:0000313" key="9">
    <source>
        <dbReference type="Proteomes" id="UP000887567"/>
    </source>
</evidence>
<dbReference type="RefSeq" id="XP_020917304.1">
    <property type="nucleotide sequence ID" value="XM_021061645.2"/>
</dbReference>
<evidence type="ECO:0000313" key="8">
    <source>
        <dbReference type="EnsemblMetazoa" id="XP_020917305.1"/>
    </source>
</evidence>
<evidence type="ECO:0000256" key="3">
    <source>
        <dbReference type="PIRSR" id="PIRSR637359-1"/>
    </source>
</evidence>
<keyword evidence="6" id="KW-1133">Transmembrane helix</keyword>